<sequence>MKILKLRQKPRILRGLQYLDKRLELDHDNKRMLSNLEKGLLGESLFDEYISHFIYSEVLVLNDLLLVNKGTTFQIDSLMITLDTIYVFEIKNYSSSFVMSDGEFQSISGQTYQNPLIQLAKVKRNLESLLSEWGIHIPIEANIIFINSTFFLYEAKLEDPMIQPGQIELFLTSINKKARNLEKRHHYLARKLVEAHNTGAIIQKALPNYHYNHFKKGLTCLNCGSFNLELTQRSCYCNSCLNKNLLKEVILDHIYEYQFLFPEHKLTVTNIKDWCGSDISINSIRTVLNQHFKLIGYSRDAHYE</sequence>
<accession>A0A1R4JHJ4</accession>
<name>A0A1R4JHJ4_9LACT</name>
<gene>
    <name evidence="2" type="ORF">FM115_05495</name>
</gene>
<evidence type="ECO:0000313" key="3">
    <source>
        <dbReference type="Proteomes" id="UP000195611"/>
    </source>
</evidence>
<organism evidence="2 3">
    <name type="scientific">Marinilactibacillus psychrotolerans 42ea</name>
    <dbReference type="NCBI Taxonomy" id="1255609"/>
    <lineage>
        <taxon>Bacteria</taxon>
        <taxon>Bacillati</taxon>
        <taxon>Bacillota</taxon>
        <taxon>Bacilli</taxon>
        <taxon>Lactobacillales</taxon>
        <taxon>Carnobacteriaceae</taxon>
        <taxon>Marinilactibacillus</taxon>
    </lineage>
</organism>
<reference evidence="2 3" key="1">
    <citation type="submission" date="2017-02" db="EMBL/GenBank/DDBJ databases">
        <authorList>
            <person name="Peterson S.W."/>
        </authorList>
    </citation>
    <scope>NUCLEOTIDE SEQUENCE [LARGE SCALE GENOMIC DNA]</scope>
    <source>
        <strain evidence="2 3">42ea</strain>
    </source>
</reference>
<evidence type="ECO:0000259" key="1">
    <source>
        <dbReference type="PROSITE" id="PS50965"/>
    </source>
</evidence>
<evidence type="ECO:0000313" key="2">
    <source>
        <dbReference type="EMBL" id="SJN31497.1"/>
    </source>
</evidence>
<protein>
    <submittedName>
        <fullName evidence="2">CDS_ID OB3303</fullName>
    </submittedName>
</protein>
<dbReference type="EMBL" id="FUKW01000078">
    <property type="protein sequence ID" value="SJN31497.1"/>
    <property type="molecule type" value="Genomic_DNA"/>
</dbReference>
<feature type="domain" description="NERD" evidence="1">
    <location>
        <begin position="38"/>
        <end position="152"/>
    </location>
</feature>
<dbReference type="PROSITE" id="PS50965">
    <property type="entry name" value="NERD"/>
    <property type="match status" value="1"/>
</dbReference>
<dbReference type="Pfam" id="PF08378">
    <property type="entry name" value="NERD"/>
    <property type="match status" value="1"/>
</dbReference>
<dbReference type="Proteomes" id="UP000195611">
    <property type="component" value="Unassembled WGS sequence"/>
</dbReference>
<proteinExistence type="predicted"/>
<dbReference type="AlphaFoldDB" id="A0A1R4JHJ4"/>
<dbReference type="InterPro" id="IPR011528">
    <property type="entry name" value="NERD"/>
</dbReference>
<dbReference type="RefSeq" id="WP_087058127.1">
    <property type="nucleotide sequence ID" value="NZ_FUKW01000078.1"/>
</dbReference>